<protein>
    <submittedName>
        <fullName evidence="1">Uncharacterized protein</fullName>
    </submittedName>
</protein>
<dbReference type="KEGG" id="caul:KCG34_25395"/>
<evidence type="ECO:0000313" key="2">
    <source>
        <dbReference type="Proteomes" id="UP000676409"/>
    </source>
</evidence>
<dbReference type="Proteomes" id="UP000676409">
    <property type="component" value="Plasmid unnamed"/>
</dbReference>
<keyword evidence="1" id="KW-0614">Plasmid</keyword>
<evidence type="ECO:0000313" key="1">
    <source>
        <dbReference type="EMBL" id="QUD90972.1"/>
    </source>
</evidence>
<dbReference type="EMBL" id="CP073079">
    <property type="protein sequence ID" value="QUD90972.1"/>
    <property type="molecule type" value="Genomic_DNA"/>
</dbReference>
<gene>
    <name evidence="1" type="ORF">KCG34_25395</name>
</gene>
<dbReference type="AlphaFoldDB" id="A0A975G5L6"/>
<keyword evidence="2" id="KW-1185">Reference proteome</keyword>
<organism evidence="1 2">
    <name type="scientific">Phenylobacterium montanum</name>
    <dbReference type="NCBI Taxonomy" id="2823693"/>
    <lineage>
        <taxon>Bacteria</taxon>
        <taxon>Pseudomonadati</taxon>
        <taxon>Pseudomonadota</taxon>
        <taxon>Alphaproteobacteria</taxon>
        <taxon>Caulobacterales</taxon>
        <taxon>Caulobacteraceae</taxon>
        <taxon>Phenylobacterium</taxon>
    </lineage>
</organism>
<geneLocation type="plasmid" evidence="1 2">
    <name>unnamed</name>
</geneLocation>
<sequence>MSDPLEDLEQAAELLPAAAAGVRLGDKAKDRLQRFSDVARQERRLKAYVQLARILDGRSDTQVKAQVDRALAAAREASDAMEEADDEATLEEAVLEYLSFTQALSSLEATLRPLWTRVVDQQFTPLGSAGKLLEAFPGARDLGGRMIGVATAAQQTAQTAVVELPTIVADLLEQRSALVEEQQTVAGDPKVAGFLQALADDRATLDLLLPEVLKWLKDQGALTSLKISAA</sequence>
<proteinExistence type="predicted"/>
<dbReference type="RefSeq" id="WP_211941018.1">
    <property type="nucleotide sequence ID" value="NZ_CP073079.1"/>
</dbReference>
<name>A0A975G5L6_9CAUL</name>
<accession>A0A975G5L6</accession>
<reference evidence="1" key="1">
    <citation type="submission" date="2021-04" db="EMBL/GenBank/DDBJ databases">
        <title>The complete genome sequence of Caulobacter sp. S6.</title>
        <authorList>
            <person name="Tang Y."/>
            <person name="Ouyang W."/>
            <person name="Liu Q."/>
            <person name="Huang B."/>
            <person name="Guo Z."/>
            <person name="Lei P."/>
        </authorList>
    </citation>
    <scope>NUCLEOTIDE SEQUENCE</scope>
    <source>
        <strain evidence="1">S6</strain>
        <plasmid evidence="1">unnamed</plasmid>
    </source>
</reference>